<proteinExistence type="predicted"/>
<dbReference type="Proteomes" id="UP000199012">
    <property type="component" value="Unassembled WGS sequence"/>
</dbReference>
<feature type="transmembrane region" description="Helical" evidence="1">
    <location>
        <begin position="65"/>
        <end position="84"/>
    </location>
</feature>
<organism evidence="2 3">
    <name type="scientific">Cellulomonas marina</name>
    <dbReference type="NCBI Taxonomy" id="988821"/>
    <lineage>
        <taxon>Bacteria</taxon>
        <taxon>Bacillati</taxon>
        <taxon>Actinomycetota</taxon>
        <taxon>Actinomycetes</taxon>
        <taxon>Micrococcales</taxon>
        <taxon>Cellulomonadaceae</taxon>
        <taxon>Cellulomonas</taxon>
    </lineage>
</organism>
<feature type="transmembrane region" description="Helical" evidence="1">
    <location>
        <begin position="178"/>
        <end position="196"/>
    </location>
</feature>
<gene>
    <name evidence="2" type="ORF">SAMN05421867_11954</name>
</gene>
<dbReference type="STRING" id="988821.SAMN05421867_11954"/>
<protein>
    <submittedName>
        <fullName evidence="2">Uncharacterized protein</fullName>
    </submittedName>
</protein>
<feature type="transmembrane region" description="Helical" evidence="1">
    <location>
        <begin position="96"/>
        <end position="118"/>
    </location>
</feature>
<feature type="transmembrane region" description="Helical" evidence="1">
    <location>
        <begin position="31"/>
        <end position="53"/>
    </location>
</feature>
<accession>A0A1I1AKM4</accession>
<reference evidence="2 3" key="1">
    <citation type="submission" date="2016-10" db="EMBL/GenBank/DDBJ databases">
        <authorList>
            <person name="de Groot N.N."/>
        </authorList>
    </citation>
    <scope>NUCLEOTIDE SEQUENCE [LARGE SCALE GENOMIC DNA]</scope>
    <source>
        <strain evidence="2 3">CGMCC 4.6945</strain>
    </source>
</reference>
<dbReference type="AlphaFoldDB" id="A0A1I1AKM4"/>
<dbReference type="RefSeq" id="WP_090034647.1">
    <property type="nucleotide sequence ID" value="NZ_BONM01000051.1"/>
</dbReference>
<sequence length="241" mass="25047">MSATLATAPVRLPAHRALTVARVQAMDAVNVLVLPWVVLGSALVINLLVWVLVEGAAEGGTGGISSLYGYSMAMVAVLVSRGFPYLVGMGVTRRSFLGGTALMLLAYAAVSSLALTALHGLEALTDGFGLGGRFFRVAWFTEVPAWQLPVVYALPMVFAAGLTLPFAAAYLRWRATGIVTLLAATALLVVVGLWAVGRVDGWAGLFAWFGSLGPLVLSTLLALVGVLAGAGAWLVLRRAPA</sequence>
<evidence type="ECO:0000313" key="2">
    <source>
        <dbReference type="EMBL" id="SFB38591.1"/>
    </source>
</evidence>
<dbReference type="EMBL" id="FOKA01000019">
    <property type="protein sequence ID" value="SFB38591.1"/>
    <property type="molecule type" value="Genomic_DNA"/>
</dbReference>
<keyword evidence="1" id="KW-0472">Membrane</keyword>
<evidence type="ECO:0000256" key="1">
    <source>
        <dbReference type="SAM" id="Phobius"/>
    </source>
</evidence>
<evidence type="ECO:0000313" key="3">
    <source>
        <dbReference type="Proteomes" id="UP000199012"/>
    </source>
</evidence>
<keyword evidence="1" id="KW-1133">Transmembrane helix</keyword>
<keyword evidence="3" id="KW-1185">Reference proteome</keyword>
<feature type="transmembrane region" description="Helical" evidence="1">
    <location>
        <begin position="216"/>
        <end position="236"/>
    </location>
</feature>
<feature type="transmembrane region" description="Helical" evidence="1">
    <location>
        <begin position="150"/>
        <end position="171"/>
    </location>
</feature>
<keyword evidence="1" id="KW-0812">Transmembrane</keyword>
<name>A0A1I1AKM4_9CELL</name>
<dbReference type="OrthoDB" id="3209791at2"/>